<evidence type="ECO:0000313" key="1">
    <source>
        <dbReference type="EMBL" id="MBA0556323.1"/>
    </source>
</evidence>
<accession>A0A7J8LVB7</accession>
<dbReference type="SUPFAM" id="SSF103612">
    <property type="entry name" value="SBT domain"/>
    <property type="match status" value="1"/>
</dbReference>
<dbReference type="EMBL" id="JABEZX010000005">
    <property type="protein sequence ID" value="MBA0556323.1"/>
    <property type="molecule type" value="Genomic_DNA"/>
</dbReference>
<dbReference type="Proteomes" id="UP000593572">
    <property type="component" value="Unassembled WGS sequence"/>
</dbReference>
<evidence type="ECO:0000313" key="2">
    <source>
        <dbReference type="Proteomes" id="UP000593572"/>
    </source>
</evidence>
<name>A0A7J8LVB7_9ROSI</name>
<comment type="caution">
    <text evidence="1">The sequence shown here is derived from an EMBL/GenBank/DDBJ whole genome shotgun (WGS) entry which is preliminary data.</text>
</comment>
<reference evidence="1 2" key="1">
    <citation type="journal article" date="2019" name="Genome Biol. Evol.">
        <title>Insights into the evolution of the New World diploid cottons (Gossypium, subgenus Houzingenia) based on genome sequencing.</title>
        <authorList>
            <person name="Grover C.E."/>
            <person name="Arick M.A. 2nd"/>
            <person name="Thrash A."/>
            <person name="Conover J.L."/>
            <person name="Sanders W.S."/>
            <person name="Peterson D.G."/>
            <person name="Frelichowski J.E."/>
            <person name="Scheffler J.A."/>
            <person name="Scheffler B.E."/>
            <person name="Wendel J.F."/>
        </authorList>
    </citation>
    <scope>NUCLEOTIDE SEQUENCE [LARGE SCALE GENOMIC DNA]</scope>
    <source>
        <strain evidence="1">157</strain>
        <tissue evidence="1">Leaf</tissue>
    </source>
</reference>
<gene>
    <name evidence="1" type="ORF">Golob_026433</name>
</gene>
<dbReference type="AlphaFoldDB" id="A0A7J8LVB7"/>
<dbReference type="GO" id="GO:0005634">
    <property type="term" value="C:nucleus"/>
    <property type="evidence" value="ECO:0007669"/>
    <property type="project" value="InterPro"/>
</dbReference>
<dbReference type="GO" id="GO:0003677">
    <property type="term" value="F:DNA binding"/>
    <property type="evidence" value="ECO:0007669"/>
    <property type="project" value="InterPro"/>
</dbReference>
<proteinExistence type="predicted"/>
<protein>
    <submittedName>
        <fullName evidence="1">Uncharacterized protein</fullName>
    </submittedName>
</protein>
<dbReference type="InterPro" id="IPR036893">
    <property type="entry name" value="SBP_sf"/>
</dbReference>
<keyword evidence="2" id="KW-1185">Reference proteome</keyword>
<organism evidence="1 2">
    <name type="scientific">Gossypium lobatum</name>
    <dbReference type="NCBI Taxonomy" id="34289"/>
    <lineage>
        <taxon>Eukaryota</taxon>
        <taxon>Viridiplantae</taxon>
        <taxon>Streptophyta</taxon>
        <taxon>Embryophyta</taxon>
        <taxon>Tracheophyta</taxon>
        <taxon>Spermatophyta</taxon>
        <taxon>Magnoliopsida</taxon>
        <taxon>eudicotyledons</taxon>
        <taxon>Gunneridae</taxon>
        <taxon>Pentapetalae</taxon>
        <taxon>rosids</taxon>
        <taxon>malvids</taxon>
        <taxon>Malvales</taxon>
        <taxon>Malvaceae</taxon>
        <taxon>Malvoideae</taxon>
        <taxon>Gossypium</taxon>
    </lineage>
</organism>
<sequence>MILVHFLHIYSPYFDVTYGISCNSCCFIRFHLLAEFDDSRRSYRTLLAGHNELKGSLHSMLFLENGVTCCRHIKVANSWEPKMYFKVNLKRDLIIVLSQPYPLQMASL</sequence>